<dbReference type="CDD" id="cd22665">
    <property type="entry name" value="FHA_MDC1"/>
    <property type="match status" value="1"/>
</dbReference>
<accession>A0A8C4DRY0</accession>
<evidence type="ECO:0000313" key="3">
    <source>
        <dbReference type="Proteomes" id="UP000694389"/>
    </source>
</evidence>
<name>A0A8C4DRY0_DICLA</name>
<reference evidence="2" key="2">
    <citation type="submission" date="2025-09" db="UniProtKB">
        <authorList>
            <consortium name="Ensembl"/>
        </authorList>
    </citation>
    <scope>IDENTIFICATION</scope>
</reference>
<dbReference type="SUPFAM" id="SSF49879">
    <property type="entry name" value="SMAD/FHA domain"/>
    <property type="match status" value="1"/>
</dbReference>
<dbReference type="InterPro" id="IPR008984">
    <property type="entry name" value="SMAD_FHA_dom_sf"/>
</dbReference>
<dbReference type="AlphaFoldDB" id="A0A8C4DRY0"/>
<feature type="compositionally biased region" description="Acidic residues" evidence="1">
    <location>
        <begin position="12"/>
        <end position="23"/>
    </location>
</feature>
<reference evidence="2" key="1">
    <citation type="submission" date="2025-08" db="UniProtKB">
        <authorList>
            <consortium name="Ensembl"/>
        </authorList>
    </citation>
    <scope>IDENTIFICATION</scope>
</reference>
<keyword evidence="3" id="KW-1185">Reference proteome</keyword>
<dbReference type="Proteomes" id="UP000694389">
    <property type="component" value="Unassembled WGS sequence"/>
</dbReference>
<evidence type="ECO:0008006" key="4">
    <source>
        <dbReference type="Google" id="ProtNLM"/>
    </source>
</evidence>
<dbReference type="GeneTree" id="ENSGT00940000161757"/>
<proteinExistence type="predicted"/>
<feature type="region of interest" description="Disordered" evidence="1">
    <location>
        <begin position="1"/>
        <end position="30"/>
    </location>
</feature>
<dbReference type="Ensembl" id="ENSDLAT00005006295.2">
    <property type="protein sequence ID" value="ENSDLAP00005005900.2"/>
    <property type="gene ID" value="ENSDLAG00005002925.2"/>
</dbReference>
<dbReference type="Gene3D" id="2.60.200.20">
    <property type="match status" value="1"/>
</dbReference>
<evidence type="ECO:0000313" key="2">
    <source>
        <dbReference type="Ensembl" id="ENSDLAP00005005900.2"/>
    </source>
</evidence>
<organism evidence="2 3">
    <name type="scientific">Dicentrarchus labrax</name>
    <name type="common">European seabass</name>
    <name type="synonym">Morone labrax</name>
    <dbReference type="NCBI Taxonomy" id="13489"/>
    <lineage>
        <taxon>Eukaryota</taxon>
        <taxon>Metazoa</taxon>
        <taxon>Chordata</taxon>
        <taxon>Craniata</taxon>
        <taxon>Vertebrata</taxon>
        <taxon>Euteleostomi</taxon>
        <taxon>Actinopterygii</taxon>
        <taxon>Neopterygii</taxon>
        <taxon>Teleostei</taxon>
        <taxon>Neoteleostei</taxon>
        <taxon>Acanthomorphata</taxon>
        <taxon>Eupercaria</taxon>
        <taxon>Moronidae</taxon>
        <taxon>Dicentrarchus</taxon>
    </lineage>
</organism>
<sequence length="136" mass="15302">MDATQMISDSILESDEEENEEEGETKRGRPLAKLCILKNEHIPETELPLFLGENVLGRDPNTCTLPLPASSISKHEEIEALVWDLGSMNGTRRGRLKLTPNVRYALSDSTSREKGRGKWPTCASETGKQCQSYRRR</sequence>
<evidence type="ECO:0000256" key="1">
    <source>
        <dbReference type="SAM" id="MobiDB-lite"/>
    </source>
</evidence>
<protein>
    <recommendedName>
        <fullName evidence="4">FHA domain-containing protein</fullName>
    </recommendedName>
</protein>